<feature type="region of interest" description="Disordered" evidence="1">
    <location>
        <begin position="13"/>
        <end position="77"/>
    </location>
</feature>
<evidence type="ECO:0000313" key="2">
    <source>
        <dbReference type="EMBL" id="OTP65502.1"/>
    </source>
</evidence>
<organism evidence="2 3">
    <name type="scientific">Caballeronia sordidicola</name>
    <name type="common">Burkholderia sordidicola</name>
    <dbReference type="NCBI Taxonomy" id="196367"/>
    <lineage>
        <taxon>Bacteria</taxon>
        <taxon>Pseudomonadati</taxon>
        <taxon>Pseudomonadota</taxon>
        <taxon>Betaproteobacteria</taxon>
        <taxon>Burkholderiales</taxon>
        <taxon>Burkholderiaceae</taxon>
        <taxon>Caballeronia</taxon>
    </lineage>
</organism>
<accession>A0A242M323</accession>
<dbReference type="Proteomes" id="UP000195221">
    <property type="component" value="Unassembled WGS sequence"/>
</dbReference>
<evidence type="ECO:0000256" key="1">
    <source>
        <dbReference type="SAM" id="MobiDB-lite"/>
    </source>
</evidence>
<name>A0A242M323_CABSO</name>
<gene>
    <name evidence="2" type="ORF">PAMC26577_40395</name>
</gene>
<feature type="compositionally biased region" description="Basic and acidic residues" evidence="1">
    <location>
        <begin position="57"/>
        <end position="77"/>
    </location>
</feature>
<reference evidence="2 3" key="1">
    <citation type="submission" date="2017-03" db="EMBL/GenBank/DDBJ databases">
        <title>Genome analysis of strain PAMC 26577.</title>
        <authorList>
            <person name="Oh H.-M."/>
            <person name="Yang J.-A."/>
        </authorList>
    </citation>
    <scope>NUCLEOTIDE SEQUENCE [LARGE SCALE GENOMIC DNA]</scope>
    <source>
        <strain evidence="2 3">PAMC 26577</strain>
    </source>
</reference>
<evidence type="ECO:0000313" key="3">
    <source>
        <dbReference type="Proteomes" id="UP000195221"/>
    </source>
</evidence>
<comment type="caution">
    <text evidence="2">The sequence shown here is derived from an EMBL/GenBank/DDBJ whole genome shotgun (WGS) entry which is preliminary data.</text>
</comment>
<feature type="compositionally biased region" description="Gly residues" evidence="1">
    <location>
        <begin position="33"/>
        <end position="49"/>
    </location>
</feature>
<proteinExistence type="predicted"/>
<sequence length="77" mass="7475">MLTLAVCFADGAFAQGTSPGGAPPATHSSSSDSGGGQSASIKGGAGTAGEYGTDPATLKKEETARQQKSKDKASASK</sequence>
<protein>
    <submittedName>
        <fullName evidence="2">Uncharacterized protein</fullName>
    </submittedName>
</protein>
<dbReference type="EMBL" id="NBTZ01000181">
    <property type="protein sequence ID" value="OTP65502.1"/>
    <property type="molecule type" value="Genomic_DNA"/>
</dbReference>
<dbReference type="AlphaFoldDB" id="A0A242M323"/>